<dbReference type="Gene3D" id="3.30.70.330">
    <property type="match status" value="1"/>
</dbReference>
<organism evidence="5">
    <name type="scientific">Scherffelia dubia</name>
    <name type="common">Green alga</name>
    <name type="synonym">Chlamydomonas dubia</name>
    <dbReference type="NCBI Taxonomy" id="3190"/>
    <lineage>
        <taxon>Eukaryota</taxon>
        <taxon>Viridiplantae</taxon>
        <taxon>Chlorophyta</taxon>
        <taxon>core chlorophytes</taxon>
        <taxon>Chlorodendrophyceae</taxon>
        <taxon>Chlorodendrales</taxon>
        <taxon>Chlorodendraceae</taxon>
        <taxon>Scherffelia</taxon>
    </lineage>
</organism>
<dbReference type="EMBL" id="KU167098">
    <property type="protein sequence ID" value="AMP43387.1"/>
    <property type="molecule type" value="Genomic_DNA"/>
</dbReference>
<dbReference type="GO" id="GO:0006412">
    <property type="term" value="P:translation"/>
    <property type="evidence" value="ECO:0007669"/>
    <property type="project" value="InterPro"/>
</dbReference>
<evidence type="ECO:0000313" key="5">
    <source>
        <dbReference type="EMBL" id="AMP43387.1"/>
    </source>
</evidence>
<sequence>MIIDNIKSVVFTEKASRLVEESDKYTFNVDLRLTKPQIRQFVEKFFNVKVLSVNTHLPPHKKRRTGSSQGFKTQYKRAIITVKKGDFILKSFDKKSLTNTNDSLKK</sequence>
<dbReference type="GO" id="GO:0003735">
    <property type="term" value="F:structural constituent of ribosome"/>
    <property type="evidence" value="ECO:0007669"/>
    <property type="project" value="InterPro"/>
</dbReference>
<gene>
    <name evidence="5" type="primary">rpl23</name>
</gene>
<keyword evidence="2 5" id="KW-0689">Ribosomal protein</keyword>
<evidence type="ECO:0000256" key="3">
    <source>
        <dbReference type="ARBA" id="ARBA00023274"/>
    </source>
</evidence>
<geneLocation type="plastid" evidence="5"/>
<reference evidence="5" key="1">
    <citation type="journal article" date="2016" name="PLoS ONE">
        <title>Distinctive Architecture of the Chloroplast Genome in the Chlorodendrophycean Green Algae Scherffelia dubia and Tetraselmis sp. CCMP 881.</title>
        <authorList>
            <person name="Turmel M."/>
            <person name="de Cambiaire J.C."/>
            <person name="Otis C."/>
            <person name="Lemieux C."/>
        </authorList>
    </citation>
    <scope>NUCLEOTIDE SEQUENCE</scope>
</reference>
<dbReference type="HAMAP" id="MF_01369_B">
    <property type="entry name" value="Ribosomal_uL23_B"/>
    <property type="match status" value="1"/>
</dbReference>
<dbReference type="InterPro" id="IPR012677">
    <property type="entry name" value="Nucleotide-bd_a/b_plait_sf"/>
</dbReference>
<dbReference type="RefSeq" id="YP_009241480.1">
    <property type="nucleotide sequence ID" value="NC_029807.1"/>
</dbReference>
<dbReference type="Pfam" id="PF00276">
    <property type="entry name" value="Ribosomal_L23"/>
    <property type="match status" value="1"/>
</dbReference>
<name>A0A142BY95_SCHDU</name>
<dbReference type="GO" id="GO:0005840">
    <property type="term" value="C:ribosome"/>
    <property type="evidence" value="ECO:0007669"/>
    <property type="project" value="UniProtKB-KW"/>
</dbReference>
<dbReference type="GO" id="GO:1990904">
    <property type="term" value="C:ribonucleoprotein complex"/>
    <property type="evidence" value="ECO:0007669"/>
    <property type="project" value="UniProtKB-KW"/>
</dbReference>
<dbReference type="InterPro" id="IPR013025">
    <property type="entry name" value="Ribosomal_uL23-like"/>
</dbReference>
<accession>A0A142BY95</accession>
<evidence type="ECO:0000256" key="1">
    <source>
        <dbReference type="ARBA" id="ARBA00006700"/>
    </source>
</evidence>
<keyword evidence="3" id="KW-0687">Ribonucleoprotein</keyword>
<dbReference type="AlphaFoldDB" id="A0A142BY95"/>
<comment type="similarity">
    <text evidence="1">Belongs to the universal ribosomal protein uL23 family.</text>
</comment>
<dbReference type="InterPro" id="IPR012678">
    <property type="entry name" value="Ribosomal_uL23/eL15/eS24_sf"/>
</dbReference>
<dbReference type="GeneID" id="27209992"/>
<proteinExistence type="inferred from homology"/>
<dbReference type="PANTHER" id="PTHR11620">
    <property type="entry name" value="60S RIBOSOMAL PROTEIN L23A"/>
    <property type="match status" value="1"/>
</dbReference>
<dbReference type="SUPFAM" id="SSF54189">
    <property type="entry name" value="Ribosomal proteins S24e, L23 and L15e"/>
    <property type="match status" value="1"/>
</dbReference>
<evidence type="ECO:0000256" key="2">
    <source>
        <dbReference type="ARBA" id="ARBA00022980"/>
    </source>
</evidence>
<protein>
    <recommendedName>
        <fullName evidence="4">Large ribosomal subunit protein uL23c</fullName>
    </recommendedName>
</protein>
<keyword evidence="5" id="KW-0934">Plastid</keyword>
<evidence type="ECO:0000256" key="4">
    <source>
        <dbReference type="ARBA" id="ARBA00035287"/>
    </source>
</evidence>